<gene>
    <name evidence="1" type="ORF">glysoja_032260</name>
</gene>
<dbReference type="Proteomes" id="UP000053555">
    <property type="component" value="Unassembled WGS sequence"/>
</dbReference>
<organism evidence="1">
    <name type="scientific">Glycine soja</name>
    <name type="common">Wild soybean</name>
    <dbReference type="NCBI Taxonomy" id="3848"/>
    <lineage>
        <taxon>Eukaryota</taxon>
        <taxon>Viridiplantae</taxon>
        <taxon>Streptophyta</taxon>
        <taxon>Embryophyta</taxon>
        <taxon>Tracheophyta</taxon>
        <taxon>Spermatophyta</taxon>
        <taxon>Magnoliopsida</taxon>
        <taxon>eudicotyledons</taxon>
        <taxon>Gunneridae</taxon>
        <taxon>Pentapetalae</taxon>
        <taxon>rosids</taxon>
        <taxon>fabids</taxon>
        <taxon>Fabales</taxon>
        <taxon>Fabaceae</taxon>
        <taxon>Papilionoideae</taxon>
        <taxon>50 kb inversion clade</taxon>
        <taxon>NPAAA clade</taxon>
        <taxon>indigoferoid/millettioid clade</taxon>
        <taxon>Phaseoleae</taxon>
        <taxon>Glycine</taxon>
        <taxon>Glycine subgen. Soja</taxon>
    </lineage>
</organism>
<protein>
    <submittedName>
        <fullName evidence="1">Uncharacterized protein</fullName>
    </submittedName>
</protein>
<reference evidence="1" key="1">
    <citation type="submission" date="2014-07" db="EMBL/GenBank/DDBJ databases">
        <title>Identification of a novel salt tolerance gene in wild soybean by whole-genome sequencing.</title>
        <authorList>
            <person name="Lam H.-M."/>
            <person name="Qi X."/>
            <person name="Li M.-W."/>
            <person name="Liu X."/>
            <person name="Xie M."/>
            <person name="Ni M."/>
            <person name="Xu X."/>
        </authorList>
    </citation>
    <scope>NUCLEOTIDE SEQUENCE [LARGE SCALE GENOMIC DNA]</scope>
    <source>
        <tissue evidence="1">Root</tissue>
    </source>
</reference>
<sequence length="139" mass="15334">MLTCLPTSSLVEAVASHSQGEANRTLPTANVTTVVALATPAMLAIRNKETPFLNANIVRDTVTPWIYVTPDLDIHLATQNTWANLAFPTRLELSEVAPLVVPLSTTLQEKEIEPYMEKNIRMGQLQYPVPTSHRPNSNN</sequence>
<dbReference type="EMBL" id="KN655259">
    <property type="protein sequence ID" value="KHN24616.1"/>
    <property type="molecule type" value="Genomic_DNA"/>
</dbReference>
<name>A0A0B2QSI7_GLYSO</name>
<accession>A0A0B2QSI7</accession>
<proteinExistence type="predicted"/>
<dbReference type="AlphaFoldDB" id="A0A0B2QSI7"/>
<evidence type="ECO:0000313" key="1">
    <source>
        <dbReference type="EMBL" id="KHN24616.1"/>
    </source>
</evidence>